<keyword evidence="3" id="KW-1185">Reference proteome</keyword>
<feature type="compositionally biased region" description="Basic and acidic residues" evidence="1">
    <location>
        <begin position="44"/>
        <end position="53"/>
    </location>
</feature>
<name>A0AAV7WB91_PLEWA</name>
<sequence>MTLCIPSMQSGATEECPGGTLLSVALLRHLEKASEDDAQCAVNKEMKLERQDASEENSATPENNGRGDESDLGTGREESSMLEGGGFQLEKKAKDGTKQRGEENSAASTSPEGHGWSRDRFVLRLASQLKVFSILRGNCLETVLMAAA</sequence>
<organism evidence="2 3">
    <name type="scientific">Pleurodeles waltl</name>
    <name type="common">Iberian ribbed newt</name>
    <dbReference type="NCBI Taxonomy" id="8319"/>
    <lineage>
        <taxon>Eukaryota</taxon>
        <taxon>Metazoa</taxon>
        <taxon>Chordata</taxon>
        <taxon>Craniata</taxon>
        <taxon>Vertebrata</taxon>
        <taxon>Euteleostomi</taxon>
        <taxon>Amphibia</taxon>
        <taxon>Batrachia</taxon>
        <taxon>Caudata</taxon>
        <taxon>Salamandroidea</taxon>
        <taxon>Salamandridae</taxon>
        <taxon>Pleurodelinae</taxon>
        <taxon>Pleurodeles</taxon>
    </lineage>
</organism>
<dbReference type="Proteomes" id="UP001066276">
    <property type="component" value="Chromosome 1_2"/>
</dbReference>
<dbReference type="EMBL" id="JANPWB010000002">
    <property type="protein sequence ID" value="KAJ1211279.1"/>
    <property type="molecule type" value="Genomic_DNA"/>
</dbReference>
<evidence type="ECO:0000313" key="2">
    <source>
        <dbReference type="EMBL" id="KAJ1211279.1"/>
    </source>
</evidence>
<reference evidence="2" key="1">
    <citation type="journal article" date="2022" name="bioRxiv">
        <title>Sequencing and chromosome-scale assembly of the giantPleurodeles waltlgenome.</title>
        <authorList>
            <person name="Brown T."/>
            <person name="Elewa A."/>
            <person name="Iarovenko S."/>
            <person name="Subramanian E."/>
            <person name="Araus A.J."/>
            <person name="Petzold A."/>
            <person name="Susuki M."/>
            <person name="Suzuki K.-i.T."/>
            <person name="Hayashi T."/>
            <person name="Toyoda A."/>
            <person name="Oliveira C."/>
            <person name="Osipova E."/>
            <person name="Leigh N.D."/>
            <person name="Simon A."/>
            <person name="Yun M.H."/>
        </authorList>
    </citation>
    <scope>NUCLEOTIDE SEQUENCE</scope>
    <source>
        <strain evidence="2">20211129_DDA</strain>
        <tissue evidence="2">Liver</tissue>
    </source>
</reference>
<feature type="region of interest" description="Disordered" evidence="1">
    <location>
        <begin position="34"/>
        <end position="115"/>
    </location>
</feature>
<evidence type="ECO:0000256" key="1">
    <source>
        <dbReference type="SAM" id="MobiDB-lite"/>
    </source>
</evidence>
<comment type="caution">
    <text evidence="2">The sequence shown here is derived from an EMBL/GenBank/DDBJ whole genome shotgun (WGS) entry which is preliminary data.</text>
</comment>
<proteinExistence type="predicted"/>
<feature type="compositionally biased region" description="Basic and acidic residues" evidence="1">
    <location>
        <begin position="89"/>
        <end position="103"/>
    </location>
</feature>
<evidence type="ECO:0000313" key="3">
    <source>
        <dbReference type="Proteomes" id="UP001066276"/>
    </source>
</evidence>
<feature type="compositionally biased region" description="Basic and acidic residues" evidence="1">
    <location>
        <begin position="65"/>
        <end position="79"/>
    </location>
</feature>
<protein>
    <submittedName>
        <fullName evidence="2">Uncharacterized protein</fullName>
    </submittedName>
</protein>
<dbReference type="AlphaFoldDB" id="A0AAV7WB91"/>
<accession>A0AAV7WB91</accession>
<gene>
    <name evidence="2" type="ORF">NDU88_006640</name>
</gene>